<feature type="region of interest" description="Disordered" evidence="6">
    <location>
        <begin position="730"/>
        <end position="764"/>
    </location>
</feature>
<dbReference type="InterPro" id="IPR052035">
    <property type="entry name" value="ZnF_BED_domain_contain"/>
</dbReference>
<dbReference type="InterPro" id="IPR012337">
    <property type="entry name" value="RNaseH-like_sf"/>
</dbReference>
<name>A0A1Q3E8Z7_LENED</name>
<evidence type="ECO:0000256" key="5">
    <source>
        <dbReference type="ARBA" id="ARBA00023242"/>
    </source>
</evidence>
<protein>
    <submittedName>
        <fullName evidence="7">DUF659 family partial</fullName>
    </submittedName>
</protein>
<keyword evidence="8" id="KW-1185">Reference proteome</keyword>
<keyword evidence="4" id="KW-0862">Zinc</keyword>
<dbReference type="PANTHER" id="PTHR46481">
    <property type="entry name" value="ZINC FINGER BED DOMAIN-CONTAINING PROTEIN 4"/>
    <property type="match status" value="1"/>
</dbReference>
<feature type="compositionally biased region" description="Polar residues" evidence="6">
    <location>
        <begin position="738"/>
        <end position="756"/>
    </location>
</feature>
<keyword evidence="5" id="KW-0539">Nucleus</keyword>
<dbReference type="GO" id="GO:0008270">
    <property type="term" value="F:zinc ion binding"/>
    <property type="evidence" value="ECO:0007669"/>
    <property type="project" value="UniProtKB-KW"/>
</dbReference>
<dbReference type="GO" id="GO:0005634">
    <property type="term" value="C:nucleus"/>
    <property type="evidence" value="ECO:0007669"/>
    <property type="project" value="UniProtKB-SubCell"/>
</dbReference>
<organism evidence="7 8">
    <name type="scientific">Lentinula edodes</name>
    <name type="common">Shiitake mushroom</name>
    <name type="synonym">Lentinus edodes</name>
    <dbReference type="NCBI Taxonomy" id="5353"/>
    <lineage>
        <taxon>Eukaryota</taxon>
        <taxon>Fungi</taxon>
        <taxon>Dikarya</taxon>
        <taxon>Basidiomycota</taxon>
        <taxon>Agaricomycotina</taxon>
        <taxon>Agaricomycetes</taxon>
        <taxon>Agaricomycetidae</taxon>
        <taxon>Agaricales</taxon>
        <taxon>Marasmiineae</taxon>
        <taxon>Omphalotaceae</taxon>
        <taxon>Lentinula</taxon>
    </lineage>
</organism>
<evidence type="ECO:0000256" key="6">
    <source>
        <dbReference type="SAM" id="MobiDB-lite"/>
    </source>
</evidence>
<comment type="caution">
    <text evidence="7">The sequence shown here is derived from an EMBL/GenBank/DDBJ whole genome shotgun (WGS) entry which is preliminary data.</text>
</comment>
<accession>A0A1Q3E8Z7</accession>
<proteinExistence type="predicted"/>
<evidence type="ECO:0000256" key="2">
    <source>
        <dbReference type="ARBA" id="ARBA00022723"/>
    </source>
</evidence>
<feature type="region of interest" description="Disordered" evidence="6">
    <location>
        <begin position="54"/>
        <end position="86"/>
    </location>
</feature>
<keyword evidence="2" id="KW-0479">Metal-binding</keyword>
<dbReference type="PANTHER" id="PTHR46481:SF10">
    <property type="entry name" value="ZINC FINGER BED DOMAIN-CONTAINING PROTEIN 39"/>
    <property type="match status" value="1"/>
</dbReference>
<reference evidence="7 8" key="2">
    <citation type="submission" date="2017-02" db="EMBL/GenBank/DDBJ databases">
        <title>A genome survey and senescence transcriptome analysis in Lentinula edodes.</title>
        <authorList>
            <person name="Sakamoto Y."/>
            <person name="Nakade K."/>
            <person name="Sato S."/>
            <person name="Yoshida Y."/>
            <person name="Miyazaki K."/>
            <person name="Natsume S."/>
            <person name="Konno N."/>
        </authorList>
    </citation>
    <scope>NUCLEOTIDE SEQUENCE [LARGE SCALE GENOMIC DNA]</scope>
    <source>
        <strain evidence="7 8">NBRC 111202</strain>
    </source>
</reference>
<dbReference type="EMBL" id="BDGU01000151">
    <property type="protein sequence ID" value="GAW03707.1"/>
    <property type="molecule type" value="Genomic_DNA"/>
</dbReference>
<gene>
    <name evidence="7" type="ORF">LENED_005450</name>
</gene>
<evidence type="ECO:0000256" key="3">
    <source>
        <dbReference type="ARBA" id="ARBA00022771"/>
    </source>
</evidence>
<evidence type="ECO:0000256" key="1">
    <source>
        <dbReference type="ARBA" id="ARBA00004123"/>
    </source>
</evidence>
<reference evidence="7 8" key="1">
    <citation type="submission" date="2016-08" db="EMBL/GenBank/DDBJ databases">
        <authorList>
            <consortium name="Lentinula edodes genome sequencing consortium"/>
            <person name="Sakamoto Y."/>
            <person name="Nakade K."/>
            <person name="Sato S."/>
            <person name="Yoshida Y."/>
            <person name="Miyazaki K."/>
            <person name="Natsume S."/>
            <person name="Konno N."/>
        </authorList>
    </citation>
    <scope>NUCLEOTIDE SEQUENCE [LARGE SCALE GENOMIC DNA]</scope>
    <source>
        <strain evidence="7 8">NBRC 111202</strain>
    </source>
</reference>
<keyword evidence="3" id="KW-0863">Zinc-finger</keyword>
<feature type="compositionally biased region" description="Low complexity" evidence="6">
    <location>
        <begin position="72"/>
        <end position="83"/>
    </location>
</feature>
<dbReference type="SUPFAM" id="SSF53098">
    <property type="entry name" value="Ribonuclease H-like"/>
    <property type="match status" value="1"/>
</dbReference>
<evidence type="ECO:0000313" key="8">
    <source>
        <dbReference type="Proteomes" id="UP000188533"/>
    </source>
</evidence>
<evidence type="ECO:0000313" key="7">
    <source>
        <dbReference type="EMBL" id="GAW03707.1"/>
    </source>
</evidence>
<comment type="subcellular location">
    <subcellularLocation>
        <location evidence="1">Nucleus</location>
    </subcellularLocation>
</comment>
<feature type="region of interest" description="Disordered" evidence="6">
    <location>
        <begin position="672"/>
        <end position="697"/>
    </location>
</feature>
<feature type="compositionally biased region" description="Acidic residues" evidence="6">
    <location>
        <begin position="683"/>
        <end position="697"/>
    </location>
</feature>
<dbReference type="Proteomes" id="UP000188533">
    <property type="component" value="Unassembled WGS sequence"/>
</dbReference>
<evidence type="ECO:0000256" key="4">
    <source>
        <dbReference type="ARBA" id="ARBA00022833"/>
    </source>
</evidence>
<dbReference type="AlphaFoldDB" id="A0A1Q3E8Z7"/>
<sequence>MGFKDFVKAEGPCNFKRSGNADQARILTHAKQCRHLPRNLKVIASDAAADGALGANVKKDGPVTGGNAIPKSASVSTPSSSQSKLTHDFTAQGKKEVADEINHRIMQLICCDGIPPHILDSPRWKNLMEYCCRNGPNRTYTPVSSSLMATSIIPNEASLVRKLTLEQLKNERNLTVTFDGGSIRKPQSVYTTHITTEDRITYFWNGDEASDQSHDAEYVNEVIDKTVTAVGGPSKVASLNSDNAGNVRKGRQDYTLAHLTVLNTRDSPHAFHNTIGEINKLSWIQPMISTAAKVIKYLRKSNISSSALKKDAAESRELERSKGLISVGGTRFATHYSSLASLEPHLRAIQRLVENGTIEIKANKTVKSFFTSRSDVNTFEITMYQYLAIVGPIARSLWSLESTVANAADVYVFWLAIAATLKNLFLDEQAVSKLGLTSERIQDIIRIVNKRYKDFIDDSPTDIYFSAFYLDPRFAHSNILKTPTTGSTTTGFTIRVPTASSTNNNGILHPKAFQRAKTFLKTVLQNEVDALSEYGDKALLHNLFQTRYHRKDELVEAFKSQLLAFGRNQFPFKSGRNQDTDPLKWWKRLTQDENADVLATINVKIFAVLPNSMPDERTVSEFTRQNSALRGNQSVSTLVDIVQVGQWYKVHSPRIAGEPVKPPRRPVVKFRDMTRELQNGGEVDSERDEDSSDEEDVAECRVLDWEVSDTAFALDEDIDLAAPVLRDMISETGPPIGEQSNVKGKASSTAFQSSSKPDVPDYDF</sequence>